<dbReference type="Pfam" id="PF01412">
    <property type="entry name" value="ArfGap"/>
    <property type="match status" value="1"/>
</dbReference>
<keyword evidence="2" id="KW-0343">GTPase activation</keyword>
<dbReference type="Pfam" id="PF12796">
    <property type="entry name" value="Ank_2"/>
    <property type="match status" value="1"/>
</dbReference>
<protein>
    <recommendedName>
        <fullName evidence="14">Arf-GAP with GTPase, ANK repeat and PH domain-containing protein 1</fullName>
    </recommendedName>
</protein>
<evidence type="ECO:0000256" key="7">
    <source>
        <dbReference type="PROSITE-ProRule" id="PRU00023"/>
    </source>
</evidence>
<dbReference type="InterPro" id="IPR002110">
    <property type="entry name" value="Ankyrin_rpt"/>
</dbReference>
<keyword evidence="13" id="KW-1185">Reference proteome</keyword>
<evidence type="ECO:0000256" key="9">
    <source>
        <dbReference type="SAM" id="MobiDB-lite"/>
    </source>
</evidence>
<feature type="domain" description="Arf-GAP" evidence="11">
    <location>
        <begin position="452"/>
        <end position="573"/>
    </location>
</feature>
<dbReference type="Gene3D" id="3.40.50.300">
    <property type="entry name" value="P-loop containing nucleotide triphosphate hydrolases"/>
    <property type="match status" value="1"/>
</dbReference>
<comment type="similarity">
    <text evidence="1">Belongs to the centaurin gamma-like family.</text>
</comment>
<dbReference type="InterPro" id="IPR037278">
    <property type="entry name" value="ARFGAP/RecO"/>
</dbReference>
<dbReference type="SMART" id="SM00175">
    <property type="entry name" value="RAB"/>
    <property type="match status" value="1"/>
</dbReference>
<evidence type="ECO:0000256" key="2">
    <source>
        <dbReference type="ARBA" id="ARBA00022468"/>
    </source>
</evidence>
<dbReference type="SUPFAM" id="SSF48403">
    <property type="entry name" value="Ankyrin repeat"/>
    <property type="match status" value="1"/>
</dbReference>
<feature type="region of interest" description="Disordered" evidence="9">
    <location>
        <begin position="296"/>
        <end position="322"/>
    </location>
</feature>
<dbReference type="PROSITE" id="PS50297">
    <property type="entry name" value="ANK_REP_REGION"/>
    <property type="match status" value="1"/>
</dbReference>
<keyword evidence="3" id="KW-0479">Metal-binding</keyword>
<dbReference type="InterPro" id="IPR001164">
    <property type="entry name" value="ArfGAP_dom"/>
</dbReference>
<feature type="compositionally biased region" description="Polar residues" evidence="9">
    <location>
        <begin position="175"/>
        <end position="186"/>
    </location>
</feature>
<dbReference type="AlphaFoldDB" id="A0ABD0ZEX5"/>
<proteinExistence type="inferred from homology"/>
<reference evidence="12 13" key="1">
    <citation type="submission" date="2024-07" db="EMBL/GenBank/DDBJ databases">
        <title>Chromosome-level genome assembly of the water stick insect Ranatra chinensis (Heteroptera: Nepidae).</title>
        <authorList>
            <person name="Liu X."/>
        </authorList>
    </citation>
    <scope>NUCLEOTIDE SEQUENCE [LARGE SCALE GENOMIC DNA]</scope>
    <source>
        <strain evidence="12">Cailab_2021Rc</strain>
        <tissue evidence="12">Muscle</tissue>
    </source>
</reference>
<feature type="region of interest" description="Disordered" evidence="9">
    <location>
        <begin position="175"/>
        <end position="234"/>
    </location>
</feature>
<dbReference type="PANTHER" id="PTHR45819">
    <property type="entry name" value="CENTAURIN-GAMMA-1A"/>
    <property type="match status" value="1"/>
</dbReference>
<dbReference type="EMBL" id="JBFDAA010000001">
    <property type="protein sequence ID" value="KAL1140848.1"/>
    <property type="molecule type" value="Genomic_DNA"/>
</dbReference>
<feature type="domain" description="PH" evidence="10">
    <location>
        <begin position="235"/>
        <end position="431"/>
    </location>
</feature>
<dbReference type="InterPro" id="IPR011993">
    <property type="entry name" value="PH-like_dom_sf"/>
</dbReference>
<evidence type="ECO:0000259" key="10">
    <source>
        <dbReference type="PROSITE" id="PS50003"/>
    </source>
</evidence>
<dbReference type="FunFam" id="2.30.29.30:FF:000109">
    <property type="entry name" value="Arf-GAP with GTPase, ANK repeat and PH domain-containing protein 1"/>
    <property type="match status" value="1"/>
</dbReference>
<evidence type="ECO:0008006" key="14">
    <source>
        <dbReference type="Google" id="ProtNLM"/>
    </source>
</evidence>
<keyword evidence="4 8" id="KW-0863">Zinc-finger</keyword>
<dbReference type="InterPro" id="IPR027417">
    <property type="entry name" value="P-loop_NTPase"/>
</dbReference>
<dbReference type="InterPro" id="IPR001849">
    <property type="entry name" value="PH_domain"/>
</dbReference>
<feature type="compositionally biased region" description="Pro residues" evidence="9">
    <location>
        <begin position="122"/>
        <end position="131"/>
    </location>
</feature>
<feature type="compositionally biased region" description="Polar residues" evidence="9">
    <location>
        <begin position="303"/>
        <end position="322"/>
    </location>
</feature>
<evidence type="ECO:0000259" key="11">
    <source>
        <dbReference type="PROSITE" id="PS50115"/>
    </source>
</evidence>
<keyword evidence="5" id="KW-0862">Zinc</keyword>
<comment type="caution">
    <text evidence="12">The sequence shown here is derived from an EMBL/GenBank/DDBJ whole genome shotgun (WGS) entry which is preliminary data.</text>
</comment>
<dbReference type="Gene3D" id="1.10.220.150">
    <property type="entry name" value="Arf GTPase activating protein"/>
    <property type="match status" value="1"/>
</dbReference>
<organism evidence="12 13">
    <name type="scientific">Ranatra chinensis</name>
    <dbReference type="NCBI Taxonomy" id="642074"/>
    <lineage>
        <taxon>Eukaryota</taxon>
        <taxon>Metazoa</taxon>
        <taxon>Ecdysozoa</taxon>
        <taxon>Arthropoda</taxon>
        <taxon>Hexapoda</taxon>
        <taxon>Insecta</taxon>
        <taxon>Pterygota</taxon>
        <taxon>Neoptera</taxon>
        <taxon>Paraneoptera</taxon>
        <taxon>Hemiptera</taxon>
        <taxon>Heteroptera</taxon>
        <taxon>Panheteroptera</taxon>
        <taxon>Nepomorpha</taxon>
        <taxon>Nepidae</taxon>
        <taxon>Ranatrinae</taxon>
        <taxon>Ranatra</taxon>
    </lineage>
</organism>
<accession>A0ABD0ZEX5</accession>
<keyword evidence="6 7" id="KW-0040">ANK repeat</keyword>
<dbReference type="SUPFAM" id="SSF50729">
    <property type="entry name" value="PH domain-like"/>
    <property type="match status" value="1"/>
</dbReference>
<gene>
    <name evidence="12" type="ORF">AAG570_000776</name>
</gene>
<dbReference type="SUPFAM" id="SSF52540">
    <property type="entry name" value="P-loop containing nucleoside triphosphate hydrolases"/>
    <property type="match status" value="1"/>
</dbReference>
<evidence type="ECO:0000256" key="8">
    <source>
        <dbReference type="PROSITE-ProRule" id="PRU00288"/>
    </source>
</evidence>
<dbReference type="CDD" id="cd08836">
    <property type="entry name" value="ArfGap_AGAP"/>
    <property type="match status" value="1"/>
</dbReference>
<feature type="non-terminal residue" evidence="12">
    <location>
        <position position="1"/>
    </location>
</feature>
<dbReference type="Gene3D" id="2.30.29.30">
    <property type="entry name" value="Pleckstrin-homology domain (PH domain)/Phosphotyrosine-binding domain (PTB)"/>
    <property type="match status" value="2"/>
</dbReference>
<dbReference type="PROSITE" id="PS50003">
    <property type="entry name" value="PH_DOMAIN"/>
    <property type="match status" value="1"/>
</dbReference>
<dbReference type="SMART" id="SM00233">
    <property type="entry name" value="PH"/>
    <property type="match status" value="1"/>
</dbReference>
<evidence type="ECO:0000256" key="5">
    <source>
        <dbReference type="ARBA" id="ARBA00022833"/>
    </source>
</evidence>
<dbReference type="Pfam" id="PF00071">
    <property type="entry name" value="Ras"/>
    <property type="match status" value="1"/>
</dbReference>
<evidence type="ECO:0000256" key="1">
    <source>
        <dbReference type="ARBA" id="ARBA00005430"/>
    </source>
</evidence>
<dbReference type="PANTHER" id="PTHR45819:SF5">
    <property type="entry name" value="CENTAURIN-GAMMA-1A"/>
    <property type="match status" value="1"/>
</dbReference>
<dbReference type="InterPro" id="IPR051282">
    <property type="entry name" value="Arf-GAP_GTPase_ANK_PH"/>
</dbReference>
<name>A0ABD0ZEX5_9HEMI</name>
<dbReference type="SMART" id="SM00105">
    <property type="entry name" value="ArfGap"/>
    <property type="match status" value="1"/>
</dbReference>
<dbReference type="CDD" id="cd01250">
    <property type="entry name" value="PH_AGAP"/>
    <property type="match status" value="1"/>
</dbReference>
<feature type="repeat" description="ANK" evidence="7">
    <location>
        <begin position="609"/>
        <end position="641"/>
    </location>
</feature>
<sequence>FLFQFTSWVDAVIFVFSLENEASFNAIYPYYTQMSQYRNSAEIPLILVGTQDAISENNPRVIDDARARKLASELKRCSYYETCATYGLNVERVFQDACQKIVQQRLSQSATCLASNSRPTTPITPLPPPQIHLPSSPNHHHTSHKEPGLSRQQCLSVSSHALHKDLVADNNNISKLPTLDNLTLNPAMSCKDLPTPSSTPTATRKNRRRSNLFTPSKKGEEKFRNGGEVGSGRAIPVKQGSLYKRSSKALNKEWKKKYVTLCDDGRLTYHPSLHDYMENVHGKEIPLQYVTVKVPGQKPRGSKTITQSNGSSDALSSITSFQPKDKKMADKVTLTSYEIIKEPGRIIPNNEEPMIISANALTNGTDCKAETPNVKKRHRRIKSSGVKNHDCDDTDGYEFLIVSLDNKQWHFEASSYEEREEWVTAIENQILNTLQGVESSKGKLRLNSSVEAASIQSIRSRVPGNMQCADCDAPNPDWASLNLGILLCIECSGIHRNLGSHISKVRSLHLDEWPAGHLSVMLSIGNSMANSIWEGQAEGKCKPCPTSSREEKERWAWSKYVAKELLKPLDVHLRQHLIDSVYRGDIKGVVESLAHGDADLVNTTINAKDSRTPLHLACAVGNLPIAQLLLWNNADIRALDSEGRSCLSFARAAALSPTASSLVDLLVNIGCPDPQPFDRLPASVI</sequence>
<dbReference type="PROSITE" id="PS51421">
    <property type="entry name" value="RAS"/>
    <property type="match status" value="1"/>
</dbReference>
<dbReference type="Proteomes" id="UP001558652">
    <property type="component" value="Unassembled WGS sequence"/>
</dbReference>
<evidence type="ECO:0000256" key="4">
    <source>
        <dbReference type="ARBA" id="ARBA00022771"/>
    </source>
</evidence>
<dbReference type="PROSITE" id="PS51419">
    <property type="entry name" value="RAB"/>
    <property type="match status" value="1"/>
</dbReference>
<dbReference type="PRINTS" id="PR00405">
    <property type="entry name" value="REVINTRACTNG"/>
</dbReference>
<dbReference type="InterPro" id="IPR038508">
    <property type="entry name" value="ArfGAP_dom_sf"/>
</dbReference>
<dbReference type="GO" id="GO:0008270">
    <property type="term" value="F:zinc ion binding"/>
    <property type="evidence" value="ECO:0007669"/>
    <property type="project" value="UniProtKB-KW"/>
</dbReference>
<dbReference type="SMART" id="SM00173">
    <property type="entry name" value="RAS"/>
    <property type="match status" value="1"/>
</dbReference>
<feature type="region of interest" description="Disordered" evidence="9">
    <location>
        <begin position="113"/>
        <end position="152"/>
    </location>
</feature>
<evidence type="ECO:0000313" key="12">
    <source>
        <dbReference type="EMBL" id="KAL1140848.1"/>
    </source>
</evidence>
<dbReference type="PROSITE" id="PS50088">
    <property type="entry name" value="ANK_REPEAT"/>
    <property type="match status" value="1"/>
</dbReference>
<dbReference type="PROSITE" id="PS50115">
    <property type="entry name" value="ARFGAP"/>
    <property type="match status" value="1"/>
</dbReference>
<evidence type="ECO:0000256" key="6">
    <source>
        <dbReference type="ARBA" id="ARBA00023043"/>
    </source>
</evidence>
<evidence type="ECO:0000313" key="13">
    <source>
        <dbReference type="Proteomes" id="UP001558652"/>
    </source>
</evidence>
<dbReference type="SUPFAM" id="SSF57863">
    <property type="entry name" value="ArfGap/RecO-like zinc finger"/>
    <property type="match status" value="1"/>
</dbReference>
<dbReference type="FunFam" id="1.10.220.150:FF:000001">
    <property type="entry name" value="Arf-GAP with GTPase, ANK repeat and PH domain-containing protein 1"/>
    <property type="match status" value="1"/>
</dbReference>
<dbReference type="Gene3D" id="1.25.40.20">
    <property type="entry name" value="Ankyrin repeat-containing domain"/>
    <property type="match status" value="1"/>
</dbReference>
<dbReference type="InterPro" id="IPR001806">
    <property type="entry name" value="Small_GTPase"/>
</dbReference>
<evidence type="ECO:0000256" key="3">
    <source>
        <dbReference type="ARBA" id="ARBA00022723"/>
    </source>
</evidence>
<dbReference type="InterPro" id="IPR036770">
    <property type="entry name" value="Ankyrin_rpt-contain_sf"/>
</dbReference>
<dbReference type="GO" id="GO:0005096">
    <property type="term" value="F:GTPase activator activity"/>
    <property type="evidence" value="ECO:0007669"/>
    <property type="project" value="UniProtKB-KW"/>
</dbReference>